<dbReference type="PANTHER" id="PTHR45624:SF12">
    <property type="entry name" value="MITOCHONDRIAL ORNITHINE TRANSPORTER 1"/>
    <property type="match status" value="1"/>
</dbReference>
<evidence type="ECO:0000256" key="8">
    <source>
        <dbReference type="ARBA" id="ARBA00023136"/>
    </source>
</evidence>
<dbReference type="PANTHER" id="PTHR45624">
    <property type="entry name" value="MITOCHONDRIAL BASIC AMINO ACIDS TRANSPORTER-RELATED"/>
    <property type="match status" value="1"/>
</dbReference>
<evidence type="ECO:0000313" key="13">
    <source>
        <dbReference type="WBParaSite" id="TMUE_2000006331.1"/>
    </source>
</evidence>
<feature type="repeat" description="Solcar" evidence="9">
    <location>
        <begin position="26"/>
        <end position="110"/>
    </location>
</feature>
<keyword evidence="5" id="KW-0677">Repeat</keyword>
<dbReference type="Proteomes" id="UP000046395">
    <property type="component" value="Unassembled WGS sequence"/>
</dbReference>
<keyword evidence="4 9" id="KW-0812">Transmembrane</keyword>
<feature type="repeat" description="Solcar" evidence="9">
    <location>
        <begin position="124"/>
        <end position="216"/>
    </location>
</feature>
<feature type="transmembrane region" description="Helical" evidence="11">
    <location>
        <begin position="227"/>
        <end position="247"/>
    </location>
</feature>
<dbReference type="SUPFAM" id="SSF103506">
    <property type="entry name" value="Mitochondrial carrier"/>
    <property type="match status" value="1"/>
</dbReference>
<dbReference type="InterPro" id="IPR018108">
    <property type="entry name" value="MCP_transmembrane"/>
</dbReference>
<dbReference type="AlphaFoldDB" id="A0A5S6QG06"/>
<evidence type="ECO:0000256" key="3">
    <source>
        <dbReference type="ARBA" id="ARBA00022448"/>
    </source>
</evidence>
<organism evidence="12 13">
    <name type="scientific">Trichuris muris</name>
    <name type="common">Mouse whipworm</name>
    <dbReference type="NCBI Taxonomy" id="70415"/>
    <lineage>
        <taxon>Eukaryota</taxon>
        <taxon>Metazoa</taxon>
        <taxon>Ecdysozoa</taxon>
        <taxon>Nematoda</taxon>
        <taxon>Enoplea</taxon>
        <taxon>Dorylaimia</taxon>
        <taxon>Trichinellida</taxon>
        <taxon>Trichuridae</taxon>
        <taxon>Trichuris</taxon>
    </lineage>
</organism>
<evidence type="ECO:0000256" key="7">
    <source>
        <dbReference type="ARBA" id="ARBA00023128"/>
    </source>
</evidence>
<feature type="repeat" description="Solcar" evidence="9">
    <location>
        <begin position="227"/>
        <end position="309"/>
    </location>
</feature>
<dbReference type="WBParaSite" id="TMUE_2000006331.1">
    <property type="protein sequence ID" value="TMUE_2000006331.1"/>
    <property type="gene ID" value="WBGene00287959"/>
</dbReference>
<evidence type="ECO:0000256" key="5">
    <source>
        <dbReference type="ARBA" id="ARBA00022737"/>
    </source>
</evidence>
<reference evidence="13" key="1">
    <citation type="submission" date="2019-12" db="UniProtKB">
        <authorList>
            <consortium name="WormBaseParasite"/>
        </authorList>
    </citation>
    <scope>IDENTIFICATION</scope>
</reference>
<dbReference type="GO" id="GO:0031966">
    <property type="term" value="C:mitochondrial membrane"/>
    <property type="evidence" value="ECO:0007669"/>
    <property type="project" value="UniProtKB-SubCell"/>
</dbReference>
<keyword evidence="12" id="KW-1185">Reference proteome</keyword>
<evidence type="ECO:0000256" key="1">
    <source>
        <dbReference type="ARBA" id="ARBA00004225"/>
    </source>
</evidence>
<dbReference type="GO" id="GO:1990575">
    <property type="term" value="P:mitochondrial L-ornithine transmembrane transport"/>
    <property type="evidence" value="ECO:0007669"/>
    <property type="project" value="TreeGrafter"/>
</dbReference>
<comment type="similarity">
    <text evidence="2 10">Belongs to the mitochondrial carrier (TC 2.A.29) family.</text>
</comment>
<dbReference type="Gene3D" id="1.50.40.10">
    <property type="entry name" value="Mitochondrial carrier domain"/>
    <property type="match status" value="1"/>
</dbReference>
<accession>A0A5S6QG06</accession>
<feature type="transmembrane region" description="Helical" evidence="11">
    <location>
        <begin position="279"/>
        <end position="303"/>
    </location>
</feature>
<evidence type="ECO:0000256" key="10">
    <source>
        <dbReference type="RuleBase" id="RU000488"/>
    </source>
</evidence>
<evidence type="ECO:0000313" key="12">
    <source>
        <dbReference type="Proteomes" id="UP000046395"/>
    </source>
</evidence>
<dbReference type="Pfam" id="PF00153">
    <property type="entry name" value="Mito_carr"/>
    <property type="match status" value="3"/>
</dbReference>
<proteinExistence type="inferred from homology"/>
<protein>
    <submittedName>
        <fullName evidence="13">Mitochondrial ornithine transporter 1</fullName>
    </submittedName>
</protein>
<keyword evidence="7" id="KW-0496">Mitochondrion</keyword>
<keyword evidence="3 10" id="KW-0813">Transport</keyword>
<name>A0A5S6QG06_TRIMR</name>
<dbReference type="InterPro" id="IPR050567">
    <property type="entry name" value="Mitochondrial_Carrier"/>
</dbReference>
<sequence length="353" mass="38340">MSAEVAVETELLREVRTRTLGVRYFLDGAVDFIAGTAGGIAAVYAGQPLDTVKVKMQSFPHLYKNGFSCLWETFRHGRIKGLYAGSLPALTANIAENSVLFAAYGACQKLIATILAKNGDPKNLHPVESACAGSLASIFAAAVLCPTELVKCRLQTERELFGVNGSRAQKGPFGITKGIIREEGFKGLFRGFTATAVREVPGYFFFFGTYEGSKYMLASHDGTRNDLGVVSTCICGGLAGIAFWVSIFPADVVKSKIQVSGSGSFLETFASVVRESGIAGLYCGLAPTIVRTLFASAALFCAYEAVQRRMRDIFRPLVYSWIQFSYRREELQANHFTAYKNSATMLKSSKTYA</sequence>
<dbReference type="PROSITE" id="PS50920">
    <property type="entry name" value="SOLCAR"/>
    <property type="match status" value="3"/>
</dbReference>
<evidence type="ECO:0000256" key="11">
    <source>
        <dbReference type="SAM" id="Phobius"/>
    </source>
</evidence>
<keyword evidence="6 11" id="KW-1133">Transmembrane helix</keyword>
<dbReference type="GO" id="GO:0000064">
    <property type="term" value="F:L-ornithine transmembrane transporter activity"/>
    <property type="evidence" value="ECO:0007669"/>
    <property type="project" value="TreeGrafter"/>
</dbReference>
<evidence type="ECO:0000256" key="4">
    <source>
        <dbReference type="ARBA" id="ARBA00022692"/>
    </source>
</evidence>
<keyword evidence="8 9" id="KW-0472">Membrane</keyword>
<evidence type="ECO:0000256" key="2">
    <source>
        <dbReference type="ARBA" id="ARBA00006375"/>
    </source>
</evidence>
<evidence type="ECO:0000256" key="6">
    <source>
        <dbReference type="ARBA" id="ARBA00022989"/>
    </source>
</evidence>
<dbReference type="InterPro" id="IPR023395">
    <property type="entry name" value="MCP_dom_sf"/>
</dbReference>
<comment type="subcellular location">
    <subcellularLocation>
        <location evidence="1">Mitochondrion membrane</location>
        <topology evidence="1">Multi-pass membrane protein</topology>
    </subcellularLocation>
</comment>
<evidence type="ECO:0000256" key="9">
    <source>
        <dbReference type="PROSITE-ProRule" id="PRU00282"/>
    </source>
</evidence>